<dbReference type="AlphaFoldDB" id="A0A6H0UJ81"/>
<dbReference type="RefSeq" id="WP_167838184.1">
    <property type="nucleotide sequence ID" value="NZ_CP047616.1"/>
</dbReference>
<evidence type="ECO:0000313" key="3">
    <source>
        <dbReference type="EMBL" id="QIW54843.1"/>
    </source>
</evidence>
<reference evidence="3 4" key="1">
    <citation type="submission" date="2019-12" db="EMBL/GenBank/DDBJ databases">
        <title>Whole genome sequences of Lactococcus raffinolactis strains isolated from sewage.</title>
        <authorList>
            <person name="Ybazeta G."/>
            <person name="Ross M."/>
            <person name="Brabant-Kirwan D."/>
            <person name="Saleh M."/>
            <person name="Dillon J.A."/>
            <person name="Splinter K."/>
            <person name="Nokhbeh R."/>
        </authorList>
    </citation>
    <scope>NUCLEOTIDE SEQUENCE [LARGE SCALE GENOMIC DNA]</scope>
    <source>
        <strain evidence="3 4">Lr_19_5</strain>
    </source>
</reference>
<evidence type="ECO:0008006" key="5">
    <source>
        <dbReference type="Google" id="ProtNLM"/>
    </source>
</evidence>
<organism evidence="3 4">
    <name type="scientific">Pseudolactococcus raffinolactis</name>
    <dbReference type="NCBI Taxonomy" id="1366"/>
    <lineage>
        <taxon>Bacteria</taxon>
        <taxon>Bacillati</taxon>
        <taxon>Bacillota</taxon>
        <taxon>Bacilli</taxon>
        <taxon>Lactobacillales</taxon>
        <taxon>Streptococcaceae</taxon>
        <taxon>Pseudolactococcus</taxon>
    </lineage>
</organism>
<feature type="transmembrane region" description="Helical" evidence="1">
    <location>
        <begin position="53"/>
        <end position="83"/>
    </location>
</feature>
<evidence type="ECO:0000256" key="2">
    <source>
        <dbReference type="SAM" id="SignalP"/>
    </source>
</evidence>
<keyword evidence="1" id="KW-1133">Transmembrane helix</keyword>
<keyword evidence="1" id="KW-0812">Transmembrane</keyword>
<keyword evidence="2" id="KW-0732">Signal</keyword>
<protein>
    <recommendedName>
        <fullName evidence="5">Bacteriocin</fullName>
    </recommendedName>
</protein>
<accession>A0A6H0UJ81</accession>
<feature type="signal peptide" evidence="2">
    <location>
        <begin position="1"/>
        <end position="29"/>
    </location>
</feature>
<evidence type="ECO:0000313" key="4">
    <source>
        <dbReference type="Proteomes" id="UP000501945"/>
    </source>
</evidence>
<dbReference type="Proteomes" id="UP000501945">
    <property type="component" value="Chromosome"/>
</dbReference>
<dbReference type="EMBL" id="CP047616">
    <property type="protein sequence ID" value="QIW54843.1"/>
    <property type="molecule type" value="Genomic_DNA"/>
</dbReference>
<feature type="chain" id="PRO_5026153839" description="Bacteriocin" evidence="2">
    <location>
        <begin position="30"/>
        <end position="85"/>
    </location>
</feature>
<keyword evidence="1" id="KW-0472">Membrane</keyword>
<name>A0A6H0UJ81_9LACT</name>
<proteinExistence type="predicted"/>
<sequence>MIKKMKKNALLVAIVATLFGLGAKNVASAAQVASVPSTRYEIWYVYGGSRTTYLVMYCFFLAVLLCKLWHILLFLVAIVHYYLKF</sequence>
<gene>
    <name evidence="3" type="ORF">GU336_12290</name>
</gene>
<evidence type="ECO:0000256" key="1">
    <source>
        <dbReference type="SAM" id="Phobius"/>
    </source>
</evidence>